<feature type="transmembrane region" description="Helical" evidence="1">
    <location>
        <begin position="12"/>
        <end position="33"/>
    </location>
</feature>
<evidence type="ECO:0000256" key="1">
    <source>
        <dbReference type="SAM" id="Phobius"/>
    </source>
</evidence>
<dbReference type="PANTHER" id="PTHR40465:SF1">
    <property type="entry name" value="DUF6534 DOMAIN-CONTAINING PROTEIN"/>
    <property type="match status" value="1"/>
</dbReference>
<feature type="domain" description="DUF6534" evidence="2">
    <location>
        <begin position="166"/>
        <end position="251"/>
    </location>
</feature>
<evidence type="ECO:0000313" key="3">
    <source>
        <dbReference type="EMBL" id="KAF9478889.1"/>
    </source>
</evidence>
<keyword evidence="1" id="KW-0812">Transmembrane</keyword>
<organism evidence="3 4">
    <name type="scientific">Pholiota conissans</name>
    <dbReference type="NCBI Taxonomy" id="109636"/>
    <lineage>
        <taxon>Eukaryota</taxon>
        <taxon>Fungi</taxon>
        <taxon>Dikarya</taxon>
        <taxon>Basidiomycota</taxon>
        <taxon>Agaricomycotina</taxon>
        <taxon>Agaricomycetes</taxon>
        <taxon>Agaricomycetidae</taxon>
        <taxon>Agaricales</taxon>
        <taxon>Agaricineae</taxon>
        <taxon>Strophariaceae</taxon>
        <taxon>Pholiota</taxon>
    </lineage>
</organism>
<feature type="transmembrane region" description="Helical" evidence="1">
    <location>
        <begin position="199"/>
        <end position="221"/>
    </location>
</feature>
<accession>A0A9P5Z2F3</accession>
<feature type="transmembrane region" description="Helical" evidence="1">
    <location>
        <begin position="116"/>
        <end position="135"/>
    </location>
</feature>
<sequence length="305" mass="33950">MSPYSGTYGALLLGALFASGFSGIVAIQSLLYFKLYPKDKKSLQALVLVVWLFDVTHTTLVWAAMWDYMVENLGEDSYEDHIPGTIAFSVVLTAALTFLTHCFFAHRIYRLSRGNWYLTVPVLILALGRLASASVSGGEMIKLKSYEMFRAQFRWLFSMGLALSSGADVLITVLLFVLLRQTKAGSLTLGHIIDACILYTFETGSLTSVATVVSMICWITLDNSLIFLGLHFIIGKLYANSLLASLNTRKHLRRSRATVTAVDLMNMPHLSTLPRDFQNSKERADIRGVQVNVIKSVQYDVDVEK</sequence>
<feature type="transmembrane region" description="Helical" evidence="1">
    <location>
        <begin position="85"/>
        <end position="104"/>
    </location>
</feature>
<dbReference type="EMBL" id="MU155224">
    <property type="protein sequence ID" value="KAF9478889.1"/>
    <property type="molecule type" value="Genomic_DNA"/>
</dbReference>
<keyword evidence="1" id="KW-1133">Transmembrane helix</keyword>
<proteinExistence type="predicted"/>
<feature type="transmembrane region" description="Helical" evidence="1">
    <location>
        <begin position="227"/>
        <end position="246"/>
    </location>
</feature>
<dbReference type="OrthoDB" id="3206554at2759"/>
<name>A0A9P5Z2F3_9AGAR</name>
<feature type="transmembrane region" description="Helical" evidence="1">
    <location>
        <begin position="45"/>
        <end position="65"/>
    </location>
</feature>
<reference evidence="3" key="1">
    <citation type="submission" date="2020-11" db="EMBL/GenBank/DDBJ databases">
        <authorList>
            <consortium name="DOE Joint Genome Institute"/>
            <person name="Ahrendt S."/>
            <person name="Riley R."/>
            <person name="Andreopoulos W."/>
            <person name="Labutti K."/>
            <person name="Pangilinan J."/>
            <person name="Ruiz-Duenas F.J."/>
            <person name="Barrasa J.M."/>
            <person name="Sanchez-Garcia M."/>
            <person name="Camarero S."/>
            <person name="Miyauchi S."/>
            <person name="Serrano A."/>
            <person name="Linde D."/>
            <person name="Babiker R."/>
            <person name="Drula E."/>
            <person name="Ayuso-Fernandez I."/>
            <person name="Pacheco R."/>
            <person name="Padilla G."/>
            <person name="Ferreira P."/>
            <person name="Barriuso J."/>
            <person name="Kellner H."/>
            <person name="Castanera R."/>
            <person name="Alfaro M."/>
            <person name="Ramirez L."/>
            <person name="Pisabarro A.G."/>
            <person name="Kuo A."/>
            <person name="Tritt A."/>
            <person name="Lipzen A."/>
            <person name="He G."/>
            <person name="Yan M."/>
            <person name="Ng V."/>
            <person name="Cullen D."/>
            <person name="Martin F."/>
            <person name="Rosso M.-N."/>
            <person name="Henrissat B."/>
            <person name="Hibbett D."/>
            <person name="Martinez A.T."/>
            <person name="Grigoriev I.V."/>
        </authorList>
    </citation>
    <scope>NUCLEOTIDE SEQUENCE</scope>
    <source>
        <strain evidence="3">CIRM-BRFM 674</strain>
    </source>
</reference>
<comment type="caution">
    <text evidence="3">The sequence shown here is derived from an EMBL/GenBank/DDBJ whole genome shotgun (WGS) entry which is preliminary data.</text>
</comment>
<evidence type="ECO:0000259" key="2">
    <source>
        <dbReference type="Pfam" id="PF20152"/>
    </source>
</evidence>
<protein>
    <recommendedName>
        <fullName evidence="2">DUF6534 domain-containing protein</fullName>
    </recommendedName>
</protein>
<feature type="transmembrane region" description="Helical" evidence="1">
    <location>
        <begin position="155"/>
        <end position="179"/>
    </location>
</feature>
<dbReference type="PANTHER" id="PTHR40465">
    <property type="entry name" value="CHROMOSOME 1, WHOLE GENOME SHOTGUN SEQUENCE"/>
    <property type="match status" value="1"/>
</dbReference>
<keyword evidence="4" id="KW-1185">Reference proteome</keyword>
<gene>
    <name evidence="3" type="ORF">BDN70DRAFT_719999</name>
</gene>
<keyword evidence="1" id="KW-0472">Membrane</keyword>
<dbReference type="InterPro" id="IPR045339">
    <property type="entry name" value="DUF6534"/>
</dbReference>
<dbReference type="AlphaFoldDB" id="A0A9P5Z2F3"/>
<evidence type="ECO:0000313" key="4">
    <source>
        <dbReference type="Proteomes" id="UP000807469"/>
    </source>
</evidence>
<dbReference type="Proteomes" id="UP000807469">
    <property type="component" value="Unassembled WGS sequence"/>
</dbReference>
<dbReference type="Pfam" id="PF20152">
    <property type="entry name" value="DUF6534"/>
    <property type="match status" value="1"/>
</dbReference>